<reference evidence="2 3" key="1">
    <citation type="submission" date="2017-06" db="EMBL/GenBank/DDBJ databases">
        <title>Herbaspirillum phytohormonus sp. nov., isolated from the root nodule of Robinia pseudoacacia in lead-zinc mine.</title>
        <authorList>
            <person name="Fan M."/>
            <person name="Lin Y."/>
        </authorList>
    </citation>
    <scope>NUCLEOTIDE SEQUENCE [LARGE SCALE GENOMIC DNA]</scope>
    <source>
        <strain evidence="2 3">HZ10</strain>
    </source>
</reference>
<protein>
    <submittedName>
        <fullName evidence="2">Uncharacterized protein</fullName>
    </submittedName>
</protein>
<dbReference type="Proteomes" id="UP000197596">
    <property type="component" value="Unassembled WGS sequence"/>
</dbReference>
<dbReference type="AlphaFoldDB" id="A0A246WTM2"/>
<name>A0A246WTM2_9BURK</name>
<proteinExistence type="predicted"/>
<feature type="region of interest" description="Disordered" evidence="1">
    <location>
        <begin position="54"/>
        <end position="75"/>
    </location>
</feature>
<organism evidence="2 3">
    <name type="scientific">Herbaspirillum robiniae</name>
    <dbReference type="NCBI Taxonomy" id="2014887"/>
    <lineage>
        <taxon>Bacteria</taxon>
        <taxon>Pseudomonadati</taxon>
        <taxon>Pseudomonadota</taxon>
        <taxon>Betaproteobacteria</taxon>
        <taxon>Burkholderiales</taxon>
        <taxon>Oxalobacteraceae</taxon>
        <taxon>Herbaspirillum</taxon>
    </lineage>
</organism>
<evidence type="ECO:0000313" key="2">
    <source>
        <dbReference type="EMBL" id="OWY30327.1"/>
    </source>
</evidence>
<dbReference type="RefSeq" id="WP_088750237.1">
    <property type="nucleotide sequence ID" value="NZ_NJGU01000002.1"/>
</dbReference>
<evidence type="ECO:0000256" key="1">
    <source>
        <dbReference type="SAM" id="MobiDB-lite"/>
    </source>
</evidence>
<comment type="caution">
    <text evidence="2">The sequence shown here is derived from an EMBL/GenBank/DDBJ whole genome shotgun (WGS) entry which is preliminary data.</text>
</comment>
<sequence>MRRALDWLVVDEGGRAAGVVPFTGSRMSHNDGRSIPEVCAKVLDALRGRAVSESRGESCAVEQMPAGSVAGRGGD</sequence>
<dbReference type="EMBL" id="NJGU01000002">
    <property type="protein sequence ID" value="OWY30327.1"/>
    <property type="molecule type" value="Genomic_DNA"/>
</dbReference>
<gene>
    <name evidence="2" type="ORF">CEJ42_05060</name>
</gene>
<evidence type="ECO:0000313" key="3">
    <source>
        <dbReference type="Proteomes" id="UP000197596"/>
    </source>
</evidence>
<accession>A0A246WTM2</accession>